<dbReference type="Proteomes" id="UP000001107">
    <property type="component" value="Chromosome"/>
</dbReference>
<name>A6USA7_METVS</name>
<dbReference type="SUPFAM" id="SSF158997">
    <property type="entry name" value="Trm112p-like"/>
    <property type="match status" value="1"/>
</dbReference>
<organism evidence="1 2">
    <name type="scientific">Methanococcus vannielii (strain ATCC 35089 / DSM 1224 / JCM 13029 / OCM 148 / SB)</name>
    <dbReference type="NCBI Taxonomy" id="406327"/>
    <lineage>
        <taxon>Archaea</taxon>
        <taxon>Methanobacteriati</taxon>
        <taxon>Methanobacteriota</taxon>
        <taxon>Methanomada group</taxon>
        <taxon>Methanococci</taxon>
        <taxon>Methanococcales</taxon>
        <taxon>Methanococcaceae</taxon>
        <taxon>Methanococcus</taxon>
    </lineage>
</organism>
<accession>A6USA7</accession>
<reference evidence="1" key="1">
    <citation type="submission" date="2007-06" db="EMBL/GenBank/DDBJ databases">
        <title>Complete sequence of Methanococcus vannielii SB.</title>
        <authorList>
            <consortium name="US DOE Joint Genome Institute"/>
            <person name="Copeland A."/>
            <person name="Lucas S."/>
            <person name="Lapidus A."/>
            <person name="Barry K."/>
            <person name="Glavina del Rio T."/>
            <person name="Dalin E."/>
            <person name="Tice H."/>
            <person name="Pitluck S."/>
            <person name="Chain P."/>
            <person name="Malfatti S."/>
            <person name="Shin M."/>
            <person name="Vergez L."/>
            <person name="Schmutz J."/>
            <person name="Larimer F."/>
            <person name="Land M."/>
            <person name="Hauser L."/>
            <person name="Kyrpides N."/>
            <person name="Anderson I."/>
            <person name="Sieprawska-Lupa M."/>
            <person name="Whitman W.B."/>
            <person name="Richardson P."/>
        </authorList>
    </citation>
    <scope>NUCLEOTIDE SEQUENCE [LARGE SCALE GENOMIC DNA]</scope>
    <source>
        <strain evidence="1">SB</strain>
    </source>
</reference>
<sequence>MEWIEKLKDILKCPICGGNFEIGIKKITCKVCKKNYKVENNILVFLEE</sequence>
<dbReference type="EMBL" id="CP000742">
    <property type="protein sequence ID" value="ABR55379.1"/>
    <property type="molecule type" value="Genomic_DNA"/>
</dbReference>
<dbReference type="RefSeq" id="WP_012066293.1">
    <property type="nucleotide sequence ID" value="NC_009634.1"/>
</dbReference>
<protein>
    <recommendedName>
        <fullName evidence="3">Trm112 family protein</fullName>
    </recommendedName>
</protein>
<dbReference type="HOGENOM" id="CLU_155659_4_2_2"/>
<dbReference type="eggNOG" id="arCOG04124">
    <property type="taxonomic scope" value="Archaea"/>
</dbReference>
<dbReference type="AlphaFoldDB" id="A6USA7"/>
<dbReference type="GeneID" id="42990991"/>
<evidence type="ECO:0000313" key="1">
    <source>
        <dbReference type="EMBL" id="ABR55379.1"/>
    </source>
</evidence>
<evidence type="ECO:0008006" key="3">
    <source>
        <dbReference type="Google" id="ProtNLM"/>
    </source>
</evidence>
<keyword evidence="2" id="KW-1185">Reference proteome</keyword>
<dbReference type="STRING" id="406327.Mevan_1485"/>
<dbReference type="KEGG" id="mvn:Mevan_1485"/>
<evidence type="ECO:0000313" key="2">
    <source>
        <dbReference type="Proteomes" id="UP000001107"/>
    </source>
</evidence>
<gene>
    <name evidence="1" type="ordered locus">Mevan_1485</name>
</gene>
<dbReference type="OrthoDB" id="6467at2157"/>
<proteinExistence type="predicted"/>